<reference evidence="6" key="1">
    <citation type="journal article" date="2011" name="PLoS ONE">
        <title>Biosynthetic gene cluster for the cladoniamides, bis-indoles with a rearranged scaffold.</title>
        <authorList>
            <person name="Ryan K.S."/>
        </authorList>
    </citation>
    <scope>NUCLEOTIDE SEQUENCE</scope>
    <source>
        <strain evidence="6">Ex J. Davies et al.</strain>
    </source>
</reference>
<reference evidence="6" key="2">
    <citation type="journal article" date="2013" name="Org. Lett.">
        <title>Biosynthetic O-Methylation Protects Cladoniamides from Self-destruction.</title>
        <authorList>
            <person name="Du Y.L."/>
            <person name="Ding T."/>
            <person name="Ryan K.S."/>
        </authorList>
    </citation>
    <scope>NUCLEOTIDE SEQUENCE</scope>
    <source>
        <strain evidence="6">Ex J. Davies et al.</strain>
    </source>
</reference>
<keyword evidence="6" id="KW-0503">Monooxygenase</keyword>
<dbReference type="EMBL" id="JN165773">
    <property type="protein sequence ID" value="AEO12714.1"/>
    <property type="molecule type" value="Genomic_DNA"/>
</dbReference>
<dbReference type="InterPro" id="IPR002938">
    <property type="entry name" value="FAD-bd"/>
</dbReference>
<evidence type="ECO:0000313" key="6">
    <source>
        <dbReference type="EMBL" id="AEO12714.1"/>
    </source>
</evidence>
<dbReference type="SUPFAM" id="SSF52833">
    <property type="entry name" value="Thioredoxin-like"/>
    <property type="match status" value="1"/>
</dbReference>
<dbReference type="PANTHER" id="PTHR43004">
    <property type="entry name" value="TRK SYSTEM POTASSIUM UPTAKE PROTEIN"/>
    <property type="match status" value="1"/>
</dbReference>
<comment type="similarity">
    <text evidence="2">Belongs to the PheA/TfdB FAD monooxygenase family.</text>
</comment>
<dbReference type="SUPFAM" id="SSF51905">
    <property type="entry name" value="FAD/NAD(P)-binding domain"/>
    <property type="match status" value="1"/>
</dbReference>
<accession>G3K6K3</accession>
<evidence type="ECO:0000256" key="2">
    <source>
        <dbReference type="ARBA" id="ARBA00007801"/>
    </source>
</evidence>
<dbReference type="InterPro" id="IPR036249">
    <property type="entry name" value="Thioredoxin-like_sf"/>
</dbReference>
<dbReference type="InterPro" id="IPR036188">
    <property type="entry name" value="FAD/NAD-bd_sf"/>
</dbReference>
<comment type="cofactor">
    <cofactor evidence="1">
        <name>FAD</name>
        <dbReference type="ChEBI" id="CHEBI:57692"/>
    </cofactor>
</comment>
<evidence type="ECO:0000259" key="5">
    <source>
        <dbReference type="Pfam" id="PF01494"/>
    </source>
</evidence>
<keyword evidence="4" id="KW-0274">FAD</keyword>
<gene>
    <name evidence="6" type="primary">claX1</name>
</gene>
<dbReference type="GO" id="GO:0071949">
    <property type="term" value="F:FAD binding"/>
    <property type="evidence" value="ECO:0007669"/>
    <property type="project" value="InterPro"/>
</dbReference>
<dbReference type="AlphaFoldDB" id="G3K6K3"/>
<dbReference type="PRINTS" id="PR00420">
    <property type="entry name" value="RNGMNOXGNASE"/>
</dbReference>
<dbReference type="Gene3D" id="3.30.70.2450">
    <property type="match status" value="1"/>
</dbReference>
<organism evidence="6">
    <name type="scientific">Streptomyces uncialis</name>
    <dbReference type="NCBI Taxonomy" id="1048205"/>
    <lineage>
        <taxon>Bacteria</taxon>
        <taxon>Bacillati</taxon>
        <taxon>Actinomycetota</taxon>
        <taxon>Actinomycetes</taxon>
        <taxon>Kitasatosporales</taxon>
        <taxon>Streptomycetaceae</taxon>
        <taxon>Streptomyces</taxon>
    </lineage>
</organism>
<dbReference type="Gene3D" id="3.50.50.60">
    <property type="entry name" value="FAD/NAD(P)-binding domain"/>
    <property type="match status" value="1"/>
</dbReference>
<protein>
    <submittedName>
        <fullName evidence="6">Flavin monooxygenase</fullName>
    </submittedName>
</protein>
<keyword evidence="6" id="KW-0560">Oxidoreductase</keyword>
<dbReference type="PANTHER" id="PTHR43004:SF19">
    <property type="entry name" value="BINDING MONOOXYGENASE, PUTATIVE (JCVI)-RELATED"/>
    <property type="match status" value="1"/>
</dbReference>
<evidence type="ECO:0000256" key="4">
    <source>
        <dbReference type="ARBA" id="ARBA00022827"/>
    </source>
</evidence>
<dbReference type="Pfam" id="PF01494">
    <property type="entry name" value="FAD_binding_3"/>
    <property type="match status" value="1"/>
</dbReference>
<dbReference type="InterPro" id="IPR050641">
    <property type="entry name" value="RIFMO-like"/>
</dbReference>
<proteinExistence type="inferred from homology"/>
<evidence type="ECO:0000256" key="1">
    <source>
        <dbReference type="ARBA" id="ARBA00001974"/>
    </source>
</evidence>
<dbReference type="Gene3D" id="3.40.30.120">
    <property type="match status" value="1"/>
</dbReference>
<feature type="domain" description="FAD-binding" evidence="5">
    <location>
        <begin position="6"/>
        <end position="357"/>
    </location>
</feature>
<dbReference type="RefSeq" id="WP_073788975.1">
    <property type="nucleotide sequence ID" value="NZ_CP109290.1"/>
</dbReference>
<evidence type="ECO:0000256" key="3">
    <source>
        <dbReference type="ARBA" id="ARBA00022630"/>
    </source>
</evidence>
<sequence length="553" mass="59028">MRDAHDCDVLVVGAGPSGLTAALALAQQGVRVRVVDRAAGPVEEARAAIVHARTLELLDRLGVAAQAVARGLPITQVAIHERGRHAGRMPLAGAGTAAWTRFPYALALEQFETQRLLVEALAEHAVDVEWDSALDSLADTGEGVRVTVRRTDGEETVTARWLIGADGASSTVRQSLGLEFGGRTYPQSGMLADVVLDADLGVRGMRLNLTRGGFVGILPLASGRCRLFGVVPPSVHKAQEPVETSHEAYAALEPEVLHRWFADYFRVDARLQEIVWASMFRFHSRIAPRFRVGSCFLIGDAAHIHNPAGGQGLNLGVGDAVNLAWKLAQVVHGQAPPWLLDTYESERRPIARTVLKRTDLGFRAETGDGAVAVWMRTQVAARVVGVVSRLAPVRRMFFHMFSQLWIGYRGSRAVAAARPVTGGLRPGDRAPYALLARAGDGTGSVLDLTHGSGYHVLGFAADPGAAGLDVQELAELLDDRYPGMVTVHAVPPQETAAYRAYQVKGARLVVVRPDGHLGAVVDLPAPDAVGALVAFLDRVLLRATSPEVSAAAG</sequence>
<dbReference type="GO" id="GO:0016709">
    <property type="term" value="F:oxidoreductase activity, acting on paired donors, with incorporation or reduction of molecular oxygen, NAD(P)H as one donor, and incorporation of one atom of oxygen"/>
    <property type="evidence" value="ECO:0007669"/>
    <property type="project" value="UniProtKB-ARBA"/>
</dbReference>
<keyword evidence="3" id="KW-0285">Flavoprotein</keyword>
<name>G3K6K3_9ACTN</name>